<sequence length="258" mass="28387">MPLNACCIDVIPEFGVNWKQVTKAVQSSRLPMVASSVAEVLCQHSARNMHLEDIDEILGQSQVARDTAFGPLGRGPGDRAGEVIAPESAGCFEEWHAQEQEPQGLGYAGYENAQLHGKHVASLLRIADPAWTAHADHLSHPPEYCPGPTLLSNGIDYTHAHYDEAYVDSVIGPNPPLLTDLDINSTKMFFDRSKLDKAIKLSARLKTDDICRTLKTWVGKELPVCGSLCSWELKVRASGMWPIALEASRKDYGLRLWA</sequence>
<dbReference type="AlphaFoldDB" id="A0A0L7LNS4"/>
<organism evidence="1 2">
    <name type="scientific">Operophtera brumata</name>
    <name type="common">Winter moth</name>
    <name type="synonym">Phalaena brumata</name>
    <dbReference type="NCBI Taxonomy" id="104452"/>
    <lineage>
        <taxon>Eukaryota</taxon>
        <taxon>Metazoa</taxon>
        <taxon>Ecdysozoa</taxon>
        <taxon>Arthropoda</taxon>
        <taxon>Hexapoda</taxon>
        <taxon>Insecta</taxon>
        <taxon>Pterygota</taxon>
        <taxon>Neoptera</taxon>
        <taxon>Endopterygota</taxon>
        <taxon>Lepidoptera</taxon>
        <taxon>Glossata</taxon>
        <taxon>Ditrysia</taxon>
        <taxon>Geometroidea</taxon>
        <taxon>Geometridae</taxon>
        <taxon>Larentiinae</taxon>
        <taxon>Operophtera</taxon>
    </lineage>
</organism>
<dbReference type="Proteomes" id="UP000037510">
    <property type="component" value="Unassembled WGS sequence"/>
</dbReference>
<accession>A0A0L7LNS4</accession>
<proteinExistence type="predicted"/>
<evidence type="ECO:0000313" key="1">
    <source>
        <dbReference type="EMBL" id="KOB77102.1"/>
    </source>
</evidence>
<reference evidence="1 2" key="1">
    <citation type="journal article" date="2015" name="Genome Biol. Evol.">
        <title>The genome of winter moth (Operophtera brumata) provides a genomic perspective on sexual dimorphism and phenology.</title>
        <authorList>
            <person name="Derks M.F."/>
            <person name="Smit S."/>
            <person name="Salis L."/>
            <person name="Schijlen E."/>
            <person name="Bossers A."/>
            <person name="Mateman C."/>
            <person name="Pijl A.S."/>
            <person name="de Ridder D."/>
            <person name="Groenen M.A."/>
            <person name="Visser M.E."/>
            <person name="Megens H.J."/>
        </authorList>
    </citation>
    <scope>NUCLEOTIDE SEQUENCE [LARGE SCALE GENOMIC DNA]</scope>
    <source>
        <strain evidence="1">WM2013NL</strain>
        <tissue evidence="1">Head and thorax</tissue>
    </source>
</reference>
<evidence type="ECO:0000313" key="2">
    <source>
        <dbReference type="Proteomes" id="UP000037510"/>
    </source>
</evidence>
<protein>
    <submittedName>
        <fullName evidence="1">Uncharacterized protein</fullName>
    </submittedName>
</protein>
<comment type="caution">
    <text evidence="1">The sequence shown here is derived from an EMBL/GenBank/DDBJ whole genome shotgun (WGS) entry which is preliminary data.</text>
</comment>
<dbReference type="EMBL" id="JTDY01000455">
    <property type="protein sequence ID" value="KOB77102.1"/>
    <property type="molecule type" value="Genomic_DNA"/>
</dbReference>
<keyword evidence="2" id="KW-1185">Reference proteome</keyword>
<name>A0A0L7LNS4_OPEBR</name>
<gene>
    <name evidence="1" type="ORF">OBRU01_04667</name>
</gene>